<dbReference type="Proteomes" id="UP001062846">
    <property type="component" value="Chromosome 1"/>
</dbReference>
<sequence length="82" mass="8572">MLPNEPSIVDLGGDPNMVSTESSSSSEESKNVIVYSVDRDPSSSHAATSEAREPPSPMDSRESVGQADIAVDPISVEAAQLL</sequence>
<dbReference type="EMBL" id="CM046388">
    <property type="protein sequence ID" value="KAI8571895.1"/>
    <property type="molecule type" value="Genomic_DNA"/>
</dbReference>
<organism evidence="1 2">
    <name type="scientific">Rhododendron molle</name>
    <name type="common">Chinese azalea</name>
    <name type="synonym">Azalea mollis</name>
    <dbReference type="NCBI Taxonomy" id="49168"/>
    <lineage>
        <taxon>Eukaryota</taxon>
        <taxon>Viridiplantae</taxon>
        <taxon>Streptophyta</taxon>
        <taxon>Embryophyta</taxon>
        <taxon>Tracheophyta</taxon>
        <taxon>Spermatophyta</taxon>
        <taxon>Magnoliopsida</taxon>
        <taxon>eudicotyledons</taxon>
        <taxon>Gunneridae</taxon>
        <taxon>Pentapetalae</taxon>
        <taxon>asterids</taxon>
        <taxon>Ericales</taxon>
        <taxon>Ericaceae</taxon>
        <taxon>Ericoideae</taxon>
        <taxon>Rhodoreae</taxon>
        <taxon>Rhododendron</taxon>
    </lineage>
</organism>
<keyword evidence="2" id="KW-1185">Reference proteome</keyword>
<proteinExistence type="predicted"/>
<reference evidence="1" key="1">
    <citation type="submission" date="2022-02" db="EMBL/GenBank/DDBJ databases">
        <title>Plant Genome Project.</title>
        <authorList>
            <person name="Zhang R.-G."/>
        </authorList>
    </citation>
    <scope>NUCLEOTIDE SEQUENCE</scope>
    <source>
        <strain evidence="1">AT1</strain>
    </source>
</reference>
<evidence type="ECO:0000313" key="1">
    <source>
        <dbReference type="EMBL" id="KAI8571895.1"/>
    </source>
</evidence>
<gene>
    <name evidence="1" type="ORF">RHMOL_Rhmol01G0155800</name>
</gene>
<name>A0ACC0Q1Q8_RHOML</name>
<protein>
    <submittedName>
        <fullName evidence="1">Uncharacterized protein</fullName>
    </submittedName>
</protein>
<accession>A0ACC0Q1Q8</accession>
<evidence type="ECO:0000313" key="2">
    <source>
        <dbReference type="Proteomes" id="UP001062846"/>
    </source>
</evidence>
<comment type="caution">
    <text evidence="1">The sequence shown here is derived from an EMBL/GenBank/DDBJ whole genome shotgun (WGS) entry which is preliminary data.</text>
</comment>